<dbReference type="OrthoDB" id="426718at2759"/>
<keyword evidence="2" id="KW-1133">Transmembrane helix</keyword>
<dbReference type="EMBL" id="AVOT02010576">
    <property type="protein sequence ID" value="MBW0490418.1"/>
    <property type="molecule type" value="Genomic_DNA"/>
</dbReference>
<sequence length="1024" mass="117386">MPPHSPQLEKLMSLQKGFHDQETAKRYNSKLSSLQRSFLTQYAIDIEKTVPDSFWSTSYFRIEFITSFGYAIIIRFLDKISKLTAKPSNTLALIAYFFPVYGFLFCKNLVFLIAYHTGIDSLLTRLLKLDNAQPSHNNWIDPDHLVQNAHKVLTQKSSNLNLSPDFDRPQDSLQRSHFGPDIACLVSWMCTSLDKRDLVSFRQAKNVNVNSLEAFRKRELYLLKSEKLMHRIAEKSGSSFLSIPVTDYRRPLHLFTGFFYNVKVKQHHNPFVVIVIKGNSPKRFPQFFMNFSAKIHGLKQFLSTQSPLCDFYNTLFPSRSSQLALVPYGKIVNAVKLIAHEATNRSGVEAKLNLFIAGHSAGAGIAKFLYAKFLNNPKDLGDKIVLRDCYALDTPLAEDFVLASNIRDLNELINHDEKSSTVSKKPLFRKGVNTDILPSVSNRRQITFQLQPPNSLFNPTIETHLTIEPKSEEIGHEVAENCSGFEANDFNKLICNHKPPTERMSLNLGQFSKFLGIMRWFITPAIPFLHTSFQRSFLALLTKLDIETPNKNTWNNENMNPEFELDLTPKSIPNIFQNNLRNSIPNLLKRAREKETERANEKYILETTPKTSCFLNKIFMNESSSLWKLTQSANREEKRQAMPKIVSHLPSLDFRNQVILDCDVSICENGETEEGKCMYKDHAVHESAKATLDLINEKKSAHGLHLKQGVEAVDLKSVQERHRVEIPKLTLESMNQKFLNRVPQVWEDAPPREVERTKENYRTEKNSKLAFGLTNQSCSTSSPHSLNSVRTTDIIGAELKYGVTDWSRQPRVDFIDHRISCSSLHIWESNQTGEMTTNENLEDMLLKPVLDLKNGRSSTYSHCVLKSIQVEETERAYKEREMDEILKLHLNLTNQSGSISSPRTWEISPTEENQHTRQNFGQDGISKPYLDVLNERSPTANFYLWERFPSKTLQSLEAKSEFDSAPKVSPESRRLSSAVWKRVNEKLRASSGEKVKSENGLRSKVKFSKGRIARLWRRVRKSLD</sequence>
<organism evidence="3 4">
    <name type="scientific">Austropuccinia psidii MF-1</name>
    <dbReference type="NCBI Taxonomy" id="1389203"/>
    <lineage>
        <taxon>Eukaryota</taxon>
        <taxon>Fungi</taxon>
        <taxon>Dikarya</taxon>
        <taxon>Basidiomycota</taxon>
        <taxon>Pucciniomycotina</taxon>
        <taxon>Pucciniomycetes</taxon>
        <taxon>Pucciniales</taxon>
        <taxon>Sphaerophragmiaceae</taxon>
        <taxon>Austropuccinia</taxon>
    </lineage>
</organism>
<dbReference type="AlphaFoldDB" id="A0A9Q3H3E4"/>
<reference evidence="3" key="1">
    <citation type="submission" date="2021-03" db="EMBL/GenBank/DDBJ databases">
        <title>Draft genome sequence of rust myrtle Austropuccinia psidii MF-1, a brazilian biotype.</title>
        <authorList>
            <person name="Quecine M.C."/>
            <person name="Pachon D.M.R."/>
            <person name="Bonatelli M.L."/>
            <person name="Correr F.H."/>
            <person name="Franceschini L.M."/>
            <person name="Leite T.F."/>
            <person name="Margarido G.R.A."/>
            <person name="Almeida C.A."/>
            <person name="Ferrarezi J.A."/>
            <person name="Labate C.A."/>
        </authorList>
    </citation>
    <scope>NUCLEOTIDE SEQUENCE</scope>
    <source>
        <strain evidence="3">MF-1</strain>
    </source>
</reference>
<evidence type="ECO:0008006" key="5">
    <source>
        <dbReference type="Google" id="ProtNLM"/>
    </source>
</evidence>
<feature type="transmembrane region" description="Helical" evidence="2">
    <location>
        <begin position="90"/>
        <end position="115"/>
    </location>
</feature>
<evidence type="ECO:0000313" key="4">
    <source>
        <dbReference type="Proteomes" id="UP000765509"/>
    </source>
</evidence>
<feature type="transmembrane region" description="Helical" evidence="2">
    <location>
        <begin position="59"/>
        <end position="78"/>
    </location>
</feature>
<proteinExistence type="predicted"/>
<gene>
    <name evidence="3" type="ORF">O181_030133</name>
</gene>
<dbReference type="SUPFAM" id="SSF53474">
    <property type="entry name" value="alpha/beta-Hydrolases"/>
    <property type="match status" value="1"/>
</dbReference>
<protein>
    <recommendedName>
        <fullName evidence="5">Fungal lipase-like domain-containing protein</fullName>
    </recommendedName>
</protein>
<dbReference type="Proteomes" id="UP000765509">
    <property type="component" value="Unassembled WGS sequence"/>
</dbReference>
<name>A0A9Q3H3E4_9BASI</name>
<feature type="region of interest" description="Disordered" evidence="1">
    <location>
        <begin position="899"/>
        <end position="923"/>
    </location>
</feature>
<evidence type="ECO:0000313" key="3">
    <source>
        <dbReference type="EMBL" id="MBW0490418.1"/>
    </source>
</evidence>
<accession>A0A9Q3H3E4</accession>
<evidence type="ECO:0000256" key="1">
    <source>
        <dbReference type="SAM" id="MobiDB-lite"/>
    </source>
</evidence>
<keyword evidence="2" id="KW-0812">Transmembrane</keyword>
<dbReference type="InterPro" id="IPR029058">
    <property type="entry name" value="AB_hydrolase_fold"/>
</dbReference>
<comment type="caution">
    <text evidence="3">The sequence shown here is derived from an EMBL/GenBank/DDBJ whole genome shotgun (WGS) entry which is preliminary data.</text>
</comment>
<evidence type="ECO:0000256" key="2">
    <source>
        <dbReference type="SAM" id="Phobius"/>
    </source>
</evidence>
<keyword evidence="2" id="KW-0472">Membrane</keyword>
<keyword evidence="4" id="KW-1185">Reference proteome</keyword>